<protein>
    <submittedName>
        <fullName evidence="1">Uncharacterized protein</fullName>
    </submittedName>
</protein>
<evidence type="ECO:0000313" key="1">
    <source>
        <dbReference type="EMBL" id="VVW07009.1"/>
    </source>
</evidence>
<dbReference type="AlphaFoldDB" id="A0A5K1B041"/>
<dbReference type="EMBL" id="LR721780">
    <property type="protein sequence ID" value="VVW07009.1"/>
    <property type="molecule type" value="Genomic_DNA"/>
</dbReference>
<proteinExistence type="predicted"/>
<reference evidence="1" key="1">
    <citation type="submission" date="2019-09" db="EMBL/GenBank/DDBJ databases">
        <authorList>
            <person name="Zhang L."/>
        </authorList>
    </citation>
    <scope>NUCLEOTIDE SEQUENCE</scope>
</reference>
<gene>
    <name evidence="1" type="ORF">NYM_LOCUS12783</name>
</gene>
<organism evidence="1">
    <name type="scientific">Nymphaea colorata</name>
    <name type="common">pocket water lily</name>
    <dbReference type="NCBI Taxonomy" id="210225"/>
    <lineage>
        <taxon>Eukaryota</taxon>
        <taxon>Viridiplantae</taxon>
        <taxon>Streptophyta</taxon>
        <taxon>Embryophyta</taxon>
        <taxon>Tracheophyta</taxon>
        <taxon>Spermatophyta</taxon>
        <taxon>Magnoliopsida</taxon>
        <taxon>Nymphaeales</taxon>
        <taxon>Nymphaeaceae</taxon>
        <taxon>Nymphaea</taxon>
    </lineage>
</organism>
<accession>A0A5K1B041</accession>
<name>A0A5K1B041_9MAGN</name>
<sequence length="16" mass="1950">MPGFPWVGVFDPCWRR</sequence>